<organism evidence="11 12">
    <name type="scientific">Candidatus Methanoperedens nitratireducens</name>
    <dbReference type="NCBI Taxonomy" id="1392998"/>
    <lineage>
        <taxon>Archaea</taxon>
        <taxon>Methanobacteriati</taxon>
        <taxon>Methanobacteriota</taxon>
        <taxon>Stenosarchaea group</taxon>
        <taxon>Methanomicrobia</taxon>
        <taxon>Methanosarcinales</taxon>
        <taxon>ANME-2 cluster</taxon>
        <taxon>Candidatus Methanoperedentaceae</taxon>
        <taxon>Candidatus Methanoperedens</taxon>
    </lineage>
</organism>
<evidence type="ECO:0000256" key="5">
    <source>
        <dbReference type="ARBA" id="ARBA00022840"/>
    </source>
</evidence>
<dbReference type="Gene3D" id="3.40.50.300">
    <property type="entry name" value="P-loop containing nucleotide triphosphate hydrolases"/>
    <property type="match status" value="1"/>
</dbReference>
<dbReference type="InterPro" id="IPR027417">
    <property type="entry name" value="P-loop_NTPase"/>
</dbReference>
<keyword evidence="4 8" id="KW-0547">Nucleotide-binding</keyword>
<dbReference type="EC" id="6.3.5.12" evidence="8"/>
<dbReference type="CDD" id="cd03130">
    <property type="entry name" value="GATase1_CobB"/>
    <property type="match status" value="1"/>
</dbReference>
<dbReference type="InterPro" id="IPR002586">
    <property type="entry name" value="CobQ/CobB/MinD/ParA_Nub-bd_dom"/>
</dbReference>
<comment type="domain">
    <text evidence="8">Comprises of two domains. The C-terminal domain contains the binding site for glutamine and catalyzes the hydrolysis of this substrate to glutamate and ammonia. The N-terminal domain is anticipated to bind ATP, and cobyrinate or Ni-sirohydrochlorin, and catalyzes the ultimate synthesis of the diamide product. The ammonia produced via the glutaminase domain is probably translocated to the adjacent domain via a molecular tunnel, where it reacts with an activated intermediate.</text>
</comment>
<keyword evidence="3 8" id="KW-0436">Ligase</keyword>
<evidence type="ECO:0000256" key="3">
    <source>
        <dbReference type="ARBA" id="ARBA00022598"/>
    </source>
</evidence>
<dbReference type="EC" id="6.3.5.11" evidence="8"/>
<evidence type="ECO:0000313" key="12">
    <source>
        <dbReference type="Proteomes" id="UP000218615"/>
    </source>
</evidence>
<dbReference type="InterPro" id="IPR004484">
    <property type="entry name" value="CbiA/CobB_synth"/>
</dbReference>
<keyword evidence="8" id="KW-0484">Methanogenesis</keyword>
<feature type="domain" description="CobQ/CobB/MinD/ParA nucleotide binding" evidence="9">
    <location>
        <begin position="2"/>
        <end position="175"/>
    </location>
</feature>
<dbReference type="AlphaFoldDB" id="A0A284VK95"/>
<dbReference type="Gene3D" id="3.40.50.880">
    <property type="match status" value="1"/>
</dbReference>
<evidence type="ECO:0000256" key="6">
    <source>
        <dbReference type="ARBA" id="ARBA00022842"/>
    </source>
</evidence>
<comment type="pathway">
    <text evidence="8">Cofactor biosynthesis; adenosylcobalamin biosynthesis; cob(II)yrinate a,c-diamide from sirohydrochlorin (anaerobic route): step 10/10.</text>
</comment>
<dbReference type="Proteomes" id="UP000218615">
    <property type="component" value="Unassembled WGS sequence"/>
</dbReference>
<feature type="site" description="Increases nucleophilicity of active site Cys" evidence="8">
    <location>
        <position position="409"/>
    </location>
</feature>
<comment type="cofactor">
    <cofactor evidence="1 8">
        <name>Mg(2+)</name>
        <dbReference type="ChEBI" id="CHEBI:18420"/>
    </cofactor>
</comment>
<comment type="catalytic activity">
    <reaction evidence="8">
        <text>cob(II)yrinate + 2 L-glutamine + 2 ATP + 2 H2O = cob(II)yrinate a,c diamide + 2 L-glutamate + 2 ADP + 2 phosphate + 2 H(+)</text>
        <dbReference type="Rhea" id="RHEA:26289"/>
        <dbReference type="ChEBI" id="CHEBI:15377"/>
        <dbReference type="ChEBI" id="CHEBI:15378"/>
        <dbReference type="ChEBI" id="CHEBI:29985"/>
        <dbReference type="ChEBI" id="CHEBI:30616"/>
        <dbReference type="ChEBI" id="CHEBI:43474"/>
        <dbReference type="ChEBI" id="CHEBI:58359"/>
        <dbReference type="ChEBI" id="CHEBI:58537"/>
        <dbReference type="ChEBI" id="CHEBI:58894"/>
        <dbReference type="ChEBI" id="CHEBI:456216"/>
        <dbReference type="EC" id="6.3.5.11"/>
    </reaction>
</comment>
<dbReference type="SUPFAM" id="SSF52317">
    <property type="entry name" value="Class I glutamine amidotransferase-like"/>
    <property type="match status" value="1"/>
</dbReference>
<dbReference type="PANTHER" id="PTHR43873">
    <property type="entry name" value="COBYRINATE A,C-DIAMIDE SYNTHASE"/>
    <property type="match status" value="1"/>
</dbReference>
<protein>
    <recommendedName>
        <fullName evidence="8">Cobyrinate a,c-diamide synthase</fullName>
        <ecNumber evidence="8">6.3.5.11</ecNumber>
    </recommendedName>
    <alternativeName>
        <fullName evidence="8">Cobyrinic acid a,c-diamide synthetase</fullName>
    </alternativeName>
    <alternativeName>
        <fullName evidence="8">Ni-sirohydrochlorin a,c-diamide synthase</fullName>
        <ecNumber evidence="8">6.3.5.12</ecNumber>
    </alternativeName>
    <alternativeName>
        <fullName evidence="8">Ni-sirohydrochlorin a,c-diamide synthetase</fullName>
    </alternativeName>
</protein>
<evidence type="ECO:0000256" key="7">
    <source>
        <dbReference type="ARBA" id="ARBA00022962"/>
    </source>
</evidence>
<dbReference type="CDD" id="cd05388">
    <property type="entry name" value="CobB_N"/>
    <property type="match status" value="1"/>
</dbReference>
<dbReference type="InterPro" id="IPR011698">
    <property type="entry name" value="GATase_3"/>
</dbReference>
<sequence>MGKTTVALGLMAELSKNYKVQPFKVGPDFIDPTHHTLVCGRPSRNLDSYMMGERGVLETFIHASADADFCVIEGVMGLFDGMDDTEIASTAHVAKILNVPVVLVVNAHGVSRSVAAMVKGFAEFDRVDIRGIILNSVGSERHTGLIRDSLRSAGIKIPVIGSLPASREISIPSRHLGLHMAGENELDVTLLSGFIEKNVDLDALKTIAGTYEVPNIKPDEPDEGFDTRIGIALDGAFCFYYQDSFDAFRRLGAELIFFSPMSDRLPDVDGMYLGGGYPELFARELEASRSRDDIKKAANDGMPIYGECGALLYLNESLTTDKTYRMAGVLGANSRMTDRLQALGYTEAQVISDSPLAKKGRIIRGHEFHYSVTECDRDAMFAYKLGRGKGISSGKDGLIEHNTLASYMHTHPASASFAEFLHQCNRYKSG</sequence>
<evidence type="ECO:0000256" key="4">
    <source>
        <dbReference type="ARBA" id="ARBA00022741"/>
    </source>
</evidence>
<dbReference type="GO" id="GO:0009236">
    <property type="term" value="P:cobalamin biosynthetic process"/>
    <property type="evidence" value="ECO:0007669"/>
    <property type="project" value="UniProtKB-UniRule"/>
</dbReference>
<comment type="miscellaneous">
    <text evidence="8">The a and c carboxylates of cobyrinate and Ni-sirohydrochlorin are activated for nucleophilic attack via formation of a phosphorylated intermediate by ATP. CbiA catalyzes first the amidation of the c-carboxylate, and then that of the a-carboxylate.</text>
</comment>
<dbReference type="Pfam" id="PF01656">
    <property type="entry name" value="CbiA"/>
    <property type="match status" value="1"/>
</dbReference>
<feature type="domain" description="CobB/CobQ-like glutamine amidotransferase" evidence="10">
    <location>
        <begin position="228"/>
        <end position="414"/>
    </location>
</feature>
<dbReference type="GO" id="GO:0005524">
    <property type="term" value="F:ATP binding"/>
    <property type="evidence" value="ECO:0007669"/>
    <property type="project" value="UniProtKB-UniRule"/>
</dbReference>
<keyword evidence="6 8" id="KW-0460">Magnesium</keyword>
<dbReference type="PROSITE" id="PS51274">
    <property type="entry name" value="GATASE_COBBQ"/>
    <property type="match status" value="1"/>
</dbReference>
<keyword evidence="2 8" id="KW-0169">Cobalamin biosynthesis</keyword>
<reference evidence="12" key="1">
    <citation type="submission" date="2017-06" db="EMBL/GenBank/DDBJ databases">
        <authorList>
            <person name="Cremers G."/>
        </authorList>
    </citation>
    <scope>NUCLEOTIDE SEQUENCE [LARGE SCALE GENOMIC DNA]</scope>
</reference>
<comment type="similarity">
    <text evidence="8">Belongs to the CobB/CbiA family.</text>
</comment>
<keyword evidence="5 8" id="KW-0067">ATP-binding</keyword>
<accession>A0A284VK95</accession>
<evidence type="ECO:0000256" key="2">
    <source>
        <dbReference type="ARBA" id="ARBA00022573"/>
    </source>
</evidence>
<dbReference type="InterPro" id="IPR029062">
    <property type="entry name" value="Class_I_gatase-like"/>
</dbReference>
<dbReference type="SUPFAM" id="SSF52540">
    <property type="entry name" value="P-loop containing nucleoside triphosphate hydrolases"/>
    <property type="match status" value="1"/>
</dbReference>
<evidence type="ECO:0000256" key="8">
    <source>
        <dbReference type="HAMAP-Rule" id="MF_00027"/>
    </source>
</evidence>
<feature type="active site" description="Nucleophile" evidence="8">
    <location>
        <position position="308"/>
    </location>
</feature>
<proteinExistence type="inferred from homology"/>
<evidence type="ECO:0000259" key="10">
    <source>
        <dbReference type="Pfam" id="PF07685"/>
    </source>
</evidence>
<dbReference type="GO" id="GO:0042242">
    <property type="term" value="F:cobyrinic acid a,c-diamide synthase activity"/>
    <property type="evidence" value="ECO:0007669"/>
    <property type="project" value="UniProtKB-UniRule"/>
</dbReference>
<comment type="catalytic activity">
    <reaction evidence="8">
        <text>Ni-sirohydrochlorin + 2 L-glutamine + 2 ATP + 2 H2O = Ni-sirohydrochlorin a,c-diamide + 2 L-glutamate + 2 ADP + 2 phosphate + 2 H(+)</text>
        <dbReference type="Rhea" id="RHEA:52896"/>
        <dbReference type="ChEBI" id="CHEBI:15377"/>
        <dbReference type="ChEBI" id="CHEBI:15378"/>
        <dbReference type="ChEBI" id="CHEBI:29985"/>
        <dbReference type="ChEBI" id="CHEBI:30616"/>
        <dbReference type="ChEBI" id="CHEBI:43474"/>
        <dbReference type="ChEBI" id="CHEBI:58359"/>
        <dbReference type="ChEBI" id="CHEBI:136841"/>
        <dbReference type="ChEBI" id="CHEBI:136887"/>
        <dbReference type="ChEBI" id="CHEBI:456216"/>
        <dbReference type="EC" id="6.3.5.12"/>
    </reaction>
</comment>
<dbReference type="NCBIfam" id="NF002204">
    <property type="entry name" value="PRK01077.1"/>
    <property type="match status" value="1"/>
</dbReference>
<gene>
    <name evidence="11" type="primary">cobB</name>
    <name evidence="8" type="synonym">cbiA</name>
    <name evidence="8" type="synonym">cfbB</name>
    <name evidence="11" type="ORF">MNV_1240015</name>
</gene>
<keyword evidence="7 8" id="KW-0315">Glutamine amidotransferase</keyword>
<dbReference type="NCBIfam" id="TIGR00379">
    <property type="entry name" value="cobB"/>
    <property type="match status" value="1"/>
</dbReference>
<dbReference type="GO" id="GO:0015948">
    <property type="term" value="P:methanogenesis"/>
    <property type="evidence" value="ECO:0007669"/>
    <property type="project" value="UniProtKB-KW"/>
</dbReference>
<comment type="function">
    <text evidence="8">Catalyzes the ATP-dependent amidation of the two carboxylate groups at positions a and c of cobyrinate, using either L-glutamine or ammonia as the nitrogen source. Involved in the biosynthesis of the unique nickel-containing tetrapyrrole coenzyme F430, the prosthetic group of methyl-coenzyme M reductase (MCR), which plays a key role in methanogenesis and anaerobic methane oxidation. Catalyzes the ATP-dependent amidation of the two carboxylate groups at positions a and c of Ni-sirohydrochlorin, using L-glutamine or ammonia as the nitrogen source.</text>
</comment>
<name>A0A284VK95_9EURY</name>
<evidence type="ECO:0000259" key="9">
    <source>
        <dbReference type="Pfam" id="PF01656"/>
    </source>
</evidence>
<dbReference type="Pfam" id="PF07685">
    <property type="entry name" value="GATase_3"/>
    <property type="match status" value="1"/>
</dbReference>
<keyword evidence="12" id="KW-1185">Reference proteome</keyword>
<dbReference type="EMBL" id="FZMP01000029">
    <property type="protein sequence ID" value="SNQ59617.1"/>
    <property type="molecule type" value="Genomic_DNA"/>
</dbReference>
<dbReference type="UniPathway" id="UPA00148">
    <property type="reaction ID" value="UER00231"/>
</dbReference>
<evidence type="ECO:0000313" key="11">
    <source>
        <dbReference type="EMBL" id="SNQ59617.1"/>
    </source>
</evidence>
<dbReference type="PANTHER" id="PTHR43873:SF1">
    <property type="entry name" value="COBYRINATE A,C-DIAMIDE SYNTHASE"/>
    <property type="match status" value="1"/>
</dbReference>
<evidence type="ECO:0000256" key="1">
    <source>
        <dbReference type="ARBA" id="ARBA00001946"/>
    </source>
</evidence>
<dbReference type="HAMAP" id="MF_00027">
    <property type="entry name" value="CobB_CbiA"/>
    <property type="match status" value="1"/>
</dbReference>
<dbReference type="STRING" id="1392998.ANME2D_02135"/>